<name>A0A1P9WYV7_9BACT</name>
<evidence type="ECO:0000313" key="1">
    <source>
        <dbReference type="EMBL" id="AQG80561.1"/>
    </source>
</evidence>
<gene>
    <name evidence="1" type="ORF">AWR27_15260</name>
</gene>
<accession>A0A1P9WYV7</accession>
<proteinExistence type="predicted"/>
<dbReference type="Proteomes" id="UP000187941">
    <property type="component" value="Chromosome"/>
</dbReference>
<reference evidence="1 2" key="1">
    <citation type="submission" date="2016-01" db="EMBL/GenBank/DDBJ databases">
        <authorList>
            <person name="Oliw E.H."/>
        </authorList>
    </citation>
    <scope>NUCLEOTIDE SEQUENCE [LARGE SCALE GENOMIC DNA]</scope>
    <source>
        <strain evidence="1 2">DY10</strain>
    </source>
</reference>
<sequence length="304" mass="33714">MKINVTIDIFSGRPNPTLTLEGNEAEQVLREVQTASDFSALTDQDTPEPFNLGFRGIIIEQTDDATTDLPTAFRVTPDRLYTGNSSATARDTNFEKIIFDRLTKFRVPGSKKTFEQLLRNEVAQFRLEREQIVARPPIIIDPIKIFPICRCAPASDIAWWNDGSTRQFNNNCYNYATNYRTNTFAQPGKAAGQQYTSLAGCIVGAGQRSARDGAVADALIDLPNADNKCPATGHLVALVVWPGVDYHWYRKGPNGRWSHKPGSTAATLLDNAGNAITDPRTANRGNYTQFCTFMQAIHGHVMIR</sequence>
<dbReference type="OrthoDB" id="2633851at2"/>
<dbReference type="EMBL" id="CP014263">
    <property type="protein sequence ID" value="AQG80561.1"/>
    <property type="molecule type" value="Genomic_DNA"/>
</dbReference>
<dbReference type="KEGG" id="smon:AWR27_15260"/>
<evidence type="ECO:0000313" key="2">
    <source>
        <dbReference type="Proteomes" id="UP000187941"/>
    </source>
</evidence>
<dbReference type="STRING" id="1178516.AWR27_15260"/>
<protein>
    <submittedName>
        <fullName evidence="1">Uncharacterized protein</fullName>
    </submittedName>
</protein>
<organism evidence="1 2">
    <name type="scientific">Spirosoma montaniterrae</name>
    <dbReference type="NCBI Taxonomy" id="1178516"/>
    <lineage>
        <taxon>Bacteria</taxon>
        <taxon>Pseudomonadati</taxon>
        <taxon>Bacteroidota</taxon>
        <taxon>Cytophagia</taxon>
        <taxon>Cytophagales</taxon>
        <taxon>Cytophagaceae</taxon>
        <taxon>Spirosoma</taxon>
    </lineage>
</organism>
<dbReference type="RefSeq" id="WP_077131989.1">
    <property type="nucleotide sequence ID" value="NZ_CP014263.1"/>
</dbReference>
<keyword evidence="2" id="KW-1185">Reference proteome</keyword>
<dbReference type="AlphaFoldDB" id="A0A1P9WYV7"/>